<dbReference type="Proteomes" id="UP001437256">
    <property type="component" value="Unassembled WGS sequence"/>
</dbReference>
<sequence length="163" mass="18385">MFAKRGFNGHITYDFDVKVNATSSISKFWFTVDERDGSEHTLVDNFDGAGFVLDQEQFLFDPSRTGLMFNPMVMNIVTAPQITNASQTTNVTLTTWKASSFRTHPTIATRATLQMSADSRFSPELSYTFFSTNASVDVSWVDIEAHVGEETFRKANLRVFEID</sequence>
<name>A0ABR2ZAT1_9AGAR</name>
<keyword evidence="2" id="KW-1185">Reference proteome</keyword>
<evidence type="ECO:0000313" key="1">
    <source>
        <dbReference type="EMBL" id="KAL0058418.1"/>
    </source>
</evidence>
<proteinExistence type="predicted"/>
<accession>A0ABR2ZAT1</accession>
<evidence type="ECO:0000313" key="2">
    <source>
        <dbReference type="Proteomes" id="UP001437256"/>
    </source>
</evidence>
<dbReference type="EMBL" id="JBBXMP010000319">
    <property type="protein sequence ID" value="KAL0058418.1"/>
    <property type="molecule type" value="Genomic_DNA"/>
</dbReference>
<organism evidence="1 2">
    <name type="scientific">Marasmius tenuissimus</name>
    <dbReference type="NCBI Taxonomy" id="585030"/>
    <lineage>
        <taxon>Eukaryota</taxon>
        <taxon>Fungi</taxon>
        <taxon>Dikarya</taxon>
        <taxon>Basidiomycota</taxon>
        <taxon>Agaricomycotina</taxon>
        <taxon>Agaricomycetes</taxon>
        <taxon>Agaricomycetidae</taxon>
        <taxon>Agaricales</taxon>
        <taxon>Marasmiineae</taxon>
        <taxon>Marasmiaceae</taxon>
        <taxon>Marasmius</taxon>
    </lineage>
</organism>
<reference evidence="1 2" key="1">
    <citation type="submission" date="2024-05" db="EMBL/GenBank/DDBJ databases">
        <title>A draft genome resource for the thread blight pathogen Marasmius tenuissimus strain MS-2.</title>
        <authorList>
            <person name="Yulfo-Soto G.E."/>
            <person name="Baruah I.K."/>
            <person name="Amoako-Attah I."/>
            <person name="Bukari Y."/>
            <person name="Meinhardt L.W."/>
            <person name="Bailey B.A."/>
            <person name="Cohen S.P."/>
        </authorList>
    </citation>
    <scope>NUCLEOTIDE SEQUENCE [LARGE SCALE GENOMIC DNA]</scope>
    <source>
        <strain evidence="1 2">MS-2</strain>
    </source>
</reference>
<comment type="caution">
    <text evidence="1">The sequence shown here is derived from an EMBL/GenBank/DDBJ whole genome shotgun (WGS) entry which is preliminary data.</text>
</comment>
<protein>
    <submittedName>
        <fullName evidence="1">Uncharacterized protein</fullName>
    </submittedName>
</protein>
<gene>
    <name evidence="1" type="ORF">AAF712_014913</name>
</gene>